<proteinExistence type="predicted"/>
<accession>A0A1H5PY36</accession>
<reference evidence="2" key="1">
    <citation type="submission" date="2016-10" db="EMBL/GenBank/DDBJ databases">
        <authorList>
            <person name="Varghese N."/>
            <person name="Submissions S."/>
        </authorList>
    </citation>
    <scope>NUCLEOTIDE SEQUENCE [LARGE SCALE GENOMIC DNA]</scope>
    <source>
        <strain evidence="2">DSM 45237</strain>
    </source>
</reference>
<evidence type="ECO:0000313" key="2">
    <source>
        <dbReference type="Proteomes" id="UP000181980"/>
    </source>
</evidence>
<dbReference type="RefSeq" id="WP_171906837.1">
    <property type="nucleotide sequence ID" value="NZ_FNUC01000004.1"/>
</dbReference>
<dbReference type="Proteomes" id="UP000181980">
    <property type="component" value="Unassembled WGS sequence"/>
</dbReference>
<evidence type="ECO:0000313" key="1">
    <source>
        <dbReference type="EMBL" id="SEF18554.1"/>
    </source>
</evidence>
<protein>
    <submittedName>
        <fullName evidence="1">Uncharacterized protein</fullName>
    </submittedName>
</protein>
<dbReference type="EMBL" id="FNUC01000004">
    <property type="protein sequence ID" value="SEF18554.1"/>
    <property type="molecule type" value="Genomic_DNA"/>
</dbReference>
<keyword evidence="2" id="KW-1185">Reference proteome</keyword>
<gene>
    <name evidence="1" type="ORF">SAMN04488561_6618</name>
</gene>
<name>A0A1H5PY36_9ACTN</name>
<dbReference type="STRING" id="561176.SAMN04488561_6618"/>
<organism evidence="1 2">
    <name type="scientific">Jiangella alba</name>
    <dbReference type="NCBI Taxonomy" id="561176"/>
    <lineage>
        <taxon>Bacteria</taxon>
        <taxon>Bacillati</taxon>
        <taxon>Actinomycetota</taxon>
        <taxon>Actinomycetes</taxon>
        <taxon>Jiangellales</taxon>
        <taxon>Jiangellaceae</taxon>
        <taxon>Jiangella</taxon>
    </lineage>
</organism>
<dbReference type="AlphaFoldDB" id="A0A1H5PY36"/>
<sequence>MLSEFWGRAAAGRARADAQQAVGKRRDKDLAPYARLKLKIDNDIRILMNVRDGL</sequence>